<dbReference type="InterPro" id="IPR016066">
    <property type="entry name" value="A-D-PHexomutase_CS"/>
</dbReference>
<dbReference type="SUPFAM" id="SSF55957">
    <property type="entry name" value="Phosphoglucomutase, C-terminal domain"/>
    <property type="match status" value="1"/>
</dbReference>
<evidence type="ECO:0000256" key="1">
    <source>
        <dbReference type="ARBA" id="ARBA00001946"/>
    </source>
</evidence>
<dbReference type="SUPFAM" id="SSF53738">
    <property type="entry name" value="Phosphoglucomutase, first 3 domains"/>
    <property type="match status" value="3"/>
</dbReference>
<dbReference type="PANTHER" id="PTHR45745:SF1">
    <property type="entry name" value="PHOSPHOGLUCOMUTASE 2B-RELATED"/>
    <property type="match status" value="1"/>
</dbReference>
<dbReference type="Pfam" id="PF02879">
    <property type="entry name" value="PGM_PMM_II"/>
    <property type="match status" value="1"/>
</dbReference>
<dbReference type="InterPro" id="IPR016055">
    <property type="entry name" value="A-D-PHexomutase_a/b/a-I/II/III"/>
</dbReference>
<dbReference type="Gene3D" id="3.40.120.10">
    <property type="entry name" value="Alpha-D-Glucose-1,6-Bisphosphate, subunit A, domain 3"/>
    <property type="match status" value="3"/>
</dbReference>
<dbReference type="Proteomes" id="UP001595823">
    <property type="component" value="Unassembled WGS sequence"/>
</dbReference>
<keyword evidence="5 7" id="KW-0460">Magnesium</keyword>
<sequence length="550" mass="57965">MSNELNLDDLKGTVAEWIADDPSESDRAELTDLLERLPETADELADRFSGRLAFGTAGLRGELRAGPNGMNLAVVSAAAKGLADWLDSENAVGGVVIGFDARYGSRDFALQTARIVRATGREAFVMPRTLPTPVLAWAVGEYEAAAGVMVTASHNPPRDNGYKVYLGRGLGGERGASAQIAPPVDEKIEAAINAVGRLADIPLGDEGTTLPEDILANYLSAIGRAVDADSPRDLSVVATPMHGVGGETLVKAFAGAGFAEPALVAEQAEPDPDFPTVSFPNPEEPGAMDLLLALAGEKGADVAIALDPDADRCAVAAPDGAGKWRALTGNETGVLLADHLMRKGARGTYATTIVSTTQLGRMCEARGVPYAETLTGFKWISRAADELAYGFEEALGYCGTPYVARDKDGISAALLVAEIAAGLKADGRTIFDRLDELAAEFGVHATGQVSVRVEDLSLIGDMMARLRASRPERLLGDAVTEYLDREDANVVTVRTADSRLVVRPSGTEPKLKAYLEVRVDAEGDVAAARPKAAERLDRLADETRGLLGIE</sequence>
<feature type="domain" description="Alpha-D-phosphohexomutase alpha/beta/alpha" evidence="11">
    <location>
        <begin position="329"/>
        <end position="437"/>
    </location>
</feature>
<gene>
    <name evidence="12" type="ORF">ACFPET_14740</name>
</gene>
<dbReference type="RefSeq" id="WP_380622420.1">
    <property type="nucleotide sequence ID" value="NZ_JBHSDK010000021.1"/>
</dbReference>
<evidence type="ECO:0000259" key="8">
    <source>
        <dbReference type="Pfam" id="PF00408"/>
    </source>
</evidence>
<evidence type="ECO:0000256" key="3">
    <source>
        <dbReference type="ARBA" id="ARBA00022553"/>
    </source>
</evidence>
<dbReference type="InterPro" id="IPR005846">
    <property type="entry name" value="A-D-PHexomutase_a/b/a-III"/>
</dbReference>
<keyword evidence="4 7" id="KW-0479">Metal-binding</keyword>
<evidence type="ECO:0000259" key="11">
    <source>
        <dbReference type="Pfam" id="PF02880"/>
    </source>
</evidence>
<evidence type="ECO:0000259" key="9">
    <source>
        <dbReference type="Pfam" id="PF02878"/>
    </source>
</evidence>
<feature type="domain" description="Alpha-D-phosphohexomutase C-terminal" evidence="8">
    <location>
        <begin position="468"/>
        <end position="522"/>
    </location>
</feature>
<dbReference type="Pfam" id="PF02880">
    <property type="entry name" value="PGM_PMM_III"/>
    <property type="match status" value="1"/>
</dbReference>
<dbReference type="Pfam" id="PF02878">
    <property type="entry name" value="PGM_PMM_I"/>
    <property type="match status" value="1"/>
</dbReference>
<dbReference type="InterPro" id="IPR005844">
    <property type="entry name" value="A-D-PHexomutase_a/b/a-I"/>
</dbReference>
<name>A0ABV8U1A3_9ACTN</name>
<evidence type="ECO:0000256" key="7">
    <source>
        <dbReference type="RuleBase" id="RU004326"/>
    </source>
</evidence>
<evidence type="ECO:0000256" key="2">
    <source>
        <dbReference type="ARBA" id="ARBA00010231"/>
    </source>
</evidence>
<evidence type="ECO:0000256" key="5">
    <source>
        <dbReference type="ARBA" id="ARBA00022842"/>
    </source>
</evidence>
<comment type="caution">
    <text evidence="12">The sequence shown here is derived from an EMBL/GenBank/DDBJ whole genome shotgun (WGS) entry which is preliminary data.</text>
</comment>
<dbReference type="Gene3D" id="3.30.310.50">
    <property type="entry name" value="Alpha-D-phosphohexomutase, C-terminal domain"/>
    <property type="match status" value="1"/>
</dbReference>
<evidence type="ECO:0000313" key="12">
    <source>
        <dbReference type="EMBL" id="MFC4336458.1"/>
    </source>
</evidence>
<comment type="similarity">
    <text evidence="2 7">Belongs to the phosphohexose mutase family.</text>
</comment>
<dbReference type="PANTHER" id="PTHR45745">
    <property type="entry name" value="PHOSPHOMANNOMUTASE 45A"/>
    <property type="match status" value="1"/>
</dbReference>
<proteinExistence type="inferred from homology"/>
<dbReference type="InterPro" id="IPR036900">
    <property type="entry name" value="A-D-PHexomutase_C_sf"/>
</dbReference>
<comment type="cofactor">
    <cofactor evidence="1">
        <name>Mg(2+)</name>
        <dbReference type="ChEBI" id="CHEBI:18420"/>
    </cofactor>
</comment>
<dbReference type="PROSITE" id="PS00710">
    <property type="entry name" value="PGM_PMM"/>
    <property type="match status" value="1"/>
</dbReference>
<dbReference type="InterPro" id="IPR005845">
    <property type="entry name" value="A-D-PHexomutase_a/b/a-II"/>
</dbReference>
<organism evidence="12 13">
    <name type="scientific">Salininema proteolyticum</name>
    <dbReference type="NCBI Taxonomy" id="1607685"/>
    <lineage>
        <taxon>Bacteria</taxon>
        <taxon>Bacillati</taxon>
        <taxon>Actinomycetota</taxon>
        <taxon>Actinomycetes</taxon>
        <taxon>Glycomycetales</taxon>
        <taxon>Glycomycetaceae</taxon>
        <taxon>Salininema</taxon>
    </lineage>
</organism>
<evidence type="ECO:0000256" key="6">
    <source>
        <dbReference type="ARBA" id="ARBA00023235"/>
    </source>
</evidence>
<evidence type="ECO:0000313" key="13">
    <source>
        <dbReference type="Proteomes" id="UP001595823"/>
    </source>
</evidence>
<feature type="domain" description="Alpha-D-phosphohexomutase alpha/beta/alpha" evidence="10">
    <location>
        <begin position="217"/>
        <end position="320"/>
    </location>
</feature>
<dbReference type="Pfam" id="PF00408">
    <property type="entry name" value="PGM_PMM_IV"/>
    <property type="match status" value="1"/>
</dbReference>
<dbReference type="GO" id="GO:0016853">
    <property type="term" value="F:isomerase activity"/>
    <property type="evidence" value="ECO:0007669"/>
    <property type="project" value="UniProtKB-KW"/>
</dbReference>
<dbReference type="InterPro" id="IPR005841">
    <property type="entry name" value="Alpha-D-phosphohexomutase_SF"/>
</dbReference>
<keyword evidence="6 12" id="KW-0413">Isomerase</keyword>
<dbReference type="EMBL" id="JBHSDK010000021">
    <property type="protein sequence ID" value="MFC4336458.1"/>
    <property type="molecule type" value="Genomic_DNA"/>
</dbReference>
<dbReference type="InterPro" id="IPR005843">
    <property type="entry name" value="A-D-PHexomutase_C"/>
</dbReference>
<evidence type="ECO:0000259" key="10">
    <source>
        <dbReference type="Pfam" id="PF02879"/>
    </source>
</evidence>
<accession>A0ABV8U1A3</accession>
<keyword evidence="13" id="KW-1185">Reference proteome</keyword>
<dbReference type="CDD" id="cd05799">
    <property type="entry name" value="PGM2"/>
    <property type="match status" value="1"/>
</dbReference>
<dbReference type="PRINTS" id="PR00509">
    <property type="entry name" value="PGMPMM"/>
</dbReference>
<keyword evidence="3" id="KW-0597">Phosphoprotein</keyword>
<evidence type="ECO:0000256" key="4">
    <source>
        <dbReference type="ARBA" id="ARBA00022723"/>
    </source>
</evidence>
<reference evidence="13" key="1">
    <citation type="journal article" date="2019" name="Int. J. Syst. Evol. Microbiol.">
        <title>The Global Catalogue of Microorganisms (GCM) 10K type strain sequencing project: providing services to taxonomists for standard genome sequencing and annotation.</title>
        <authorList>
            <consortium name="The Broad Institute Genomics Platform"/>
            <consortium name="The Broad Institute Genome Sequencing Center for Infectious Disease"/>
            <person name="Wu L."/>
            <person name="Ma J."/>
        </authorList>
    </citation>
    <scope>NUCLEOTIDE SEQUENCE [LARGE SCALE GENOMIC DNA]</scope>
    <source>
        <strain evidence="13">IBRC-M 10908</strain>
    </source>
</reference>
<feature type="domain" description="Alpha-D-phosphohexomutase alpha/beta/alpha" evidence="9">
    <location>
        <begin position="52"/>
        <end position="193"/>
    </location>
</feature>
<protein>
    <submittedName>
        <fullName evidence="12">Phospho-sugar mutase</fullName>
        <ecNumber evidence="12">5.4.2.-</ecNumber>
    </submittedName>
</protein>
<dbReference type="EC" id="5.4.2.-" evidence="12"/>